<dbReference type="GO" id="GO:0043161">
    <property type="term" value="P:proteasome-mediated ubiquitin-dependent protein catabolic process"/>
    <property type="evidence" value="ECO:0000318"/>
    <property type="project" value="GO_Central"/>
</dbReference>
<dbReference type="InterPro" id="IPR002015">
    <property type="entry name" value="Proteasome/cyclosome_rpt"/>
</dbReference>
<dbReference type="Pfam" id="PF18004">
    <property type="entry name" value="RPN2_C"/>
    <property type="match status" value="1"/>
</dbReference>
<dbReference type="InterPro" id="IPR040623">
    <property type="entry name" value="RPN2_C"/>
</dbReference>
<dbReference type="PIRSF" id="PIRSF015947">
    <property type="entry name" value="26S_Psome_Rpn2"/>
    <property type="match status" value="1"/>
</dbReference>
<evidence type="ECO:0000313" key="9">
    <source>
        <dbReference type="Proteomes" id="UP000030748"/>
    </source>
</evidence>
<name>A0A022RMH5_ERYGU</name>
<dbReference type="EMBL" id="KI630359">
    <property type="protein sequence ID" value="EYU41156.1"/>
    <property type="molecule type" value="Genomic_DNA"/>
</dbReference>
<dbReference type="FunFam" id="1.25.10.10:FF:000017">
    <property type="entry name" value="26S proteasome non-ATPase regulatory subunit 1"/>
    <property type="match status" value="1"/>
</dbReference>
<dbReference type="GO" id="GO:0030234">
    <property type="term" value="F:enzyme regulator activity"/>
    <property type="evidence" value="ECO:0007669"/>
    <property type="project" value="UniProtKB-UniRule"/>
</dbReference>
<dbReference type="SUPFAM" id="SSF48371">
    <property type="entry name" value="ARM repeat"/>
    <property type="match status" value="1"/>
</dbReference>
<dbReference type="Proteomes" id="UP000030748">
    <property type="component" value="Unassembled WGS sequence"/>
</dbReference>
<dbReference type="InterPro" id="IPR048570">
    <property type="entry name" value="PSMD1_RPN2_N"/>
</dbReference>
<proteinExistence type="inferred from homology"/>
<dbReference type="Gene3D" id="1.25.10.10">
    <property type="entry name" value="Leucine-rich Repeat Variant"/>
    <property type="match status" value="1"/>
</dbReference>
<accession>A0A022RMH5</accession>
<gene>
    <name evidence="8" type="ORF">MIMGU_mgv1a024332mg</name>
</gene>
<feature type="region of interest" description="Disordered" evidence="5">
    <location>
        <begin position="810"/>
        <end position="843"/>
    </location>
</feature>
<keyword evidence="3 4" id="KW-0647">Proteasome</keyword>
<dbReference type="GO" id="GO:0008540">
    <property type="term" value="C:proteasome regulatory particle, base subcomplex"/>
    <property type="evidence" value="ECO:0000318"/>
    <property type="project" value="GO_Central"/>
</dbReference>
<evidence type="ECO:0000256" key="4">
    <source>
        <dbReference type="PIRNR" id="PIRNR015947"/>
    </source>
</evidence>
<dbReference type="InterPro" id="IPR011989">
    <property type="entry name" value="ARM-like"/>
</dbReference>
<dbReference type="Pfam" id="PF13646">
    <property type="entry name" value="HEAT_2"/>
    <property type="match status" value="1"/>
</dbReference>
<evidence type="ECO:0000256" key="3">
    <source>
        <dbReference type="ARBA" id="ARBA00022942"/>
    </source>
</evidence>
<dbReference type="PANTHER" id="PTHR10943">
    <property type="entry name" value="26S PROTEASOME NON-ATPASE REGULATORY SUBUNIT"/>
    <property type="match status" value="1"/>
</dbReference>
<dbReference type="AlphaFoldDB" id="A0A022RMH5"/>
<comment type="subunit">
    <text evidence="4">Component of the 19S regulatory particle (RP/PA700) base subcomplex of the 26S proteasome. The 26S proteasome is composed of a core protease (CP), known as the 20S proteasome, capped at one or both ends by the 19S regulatory particle (RP/PA700).</text>
</comment>
<organism evidence="8 9">
    <name type="scientific">Erythranthe guttata</name>
    <name type="common">Yellow monkey flower</name>
    <name type="synonym">Mimulus guttatus</name>
    <dbReference type="NCBI Taxonomy" id="4155"/>
    <lineage>
        <taxon>Eukaryota</taxon>
        <taxon>Viridiplantae</taxon>
        <taxon>Streptophyta</taxon>
        <taxon>Embryophyta</taxon>
        <taxon>Tracheophyta</taxon>
        <taxon>Spermatophyta</taxon>
        <taxon>Magnoliopsida</taxon>
        <taxon>eudicotyledons</taxon>
        <taxon>Gunneridae</taxon>
        <taxon>Pentapetalae</taxon>
        <taxon>asterids</taxon>
        <taxon>lamiids</taxon>
        <taxon>Lamiales</taxon>
        <taxon>Phrymaceae</taxon>
        <taxon>Erythranthe</taxon>
    </lineage>
</organism>
<dbReference type="GO" id="GO:0005634">
    <property type="term" value="C:nucleus"/>
    <property type="evidence" value="ECO:0000318"/>
    <property type="project" value="GO_Central"/>
</dbReference>
<evidence type="ECO:0000259" key="7">
    <source>
        <dbReference type="Pfam" id="PF21505"/>
    </source>
</evidence>
<feature type="domain" description="26S proteasome non-ATPase regulatory subunit 1/RPN2 N-terminal" evidence="7">
    <location>
        <begin position="10"/>
        <end position="318"/>
    </location>
</feature>
<dbReference type="PANTHER" id="PTHR10943:SF2">
    <property type="entry name" value="26S PROTEASOME NON-ATPASE REGULATORY SUBUNIT 1"/>
    <property type="match status" value="1"/>
</dbReference>
<evidence type="ECO:0000256" key="5">
    <source>
        <dbReference type="SAM" id="MobiDB-lite"/>
    </source>
</evidence>
<comment type="similarity">
    <text evidence="1 4">Belongs to the proteasome subunit S1 family.</text>
</comment>
<evidence type="ECO:0000259" key="6">
    <source>
        <dbReference type="Pfam" id="PF18004"/>
    </source>
</evidence>
<dbReference type="Pfam" id="PF21505">
    <property type="entry name" value="RPN2_N"/>
    <property type="match status" value="1"/>
</dbReference>
<keyword evidence="9" id="KW-1185">Reference proteome</keyword>
<feature type="domain" description="26S proteasome regulatory subunit RPN2 C-terminal" evidence="6">
    <location>
        <begin position="759"/>
        <end position="884"/>
    </location>
</feature>
<evidence type="ECO:0000256" key="1">
    <source>
        <dbReference type="ARBA" id="ARBA00006308"/>
    </source>
</evidence>
<comment type="function">
    <text evidence="4">Acts as a regulatory subunit of the 26S proteasome which is involved in the ATP-dependent degradation of ubiquitinated proteins.</text>
</comment>
<dbReference type="Pfam" id="PF01851">
    <property type="entry name" value="PC_rep"/>
    <property type="match status" value="1"/>
</dbReference>
<protein>
    <recommendedName>
        <fullName evidence="4">26S proteasome non-ATPase regulatory subunit 1 homolog</fullName>
    </recommendedName>
</protein>
<dbReference type="GO" id="GO:0034515">
    <property type="term" value="C:proteasome storage granule"/>
    <property type="evidence" value="ECO:0000318"/>
    <property type="project" value="GO_Central"/>
</dbReference>
<sequence>MAAAAAMVSSAGALLAMLNESHPALKLHALSNLNAFVDLFWPEISYSVPIIQSLYEDEKFDQRQLAALLVSKVFYYLCELNDSLSYALGAGPLFDVSQDSDFVRTILAKAIDEYASLRTKAAEANDESTVLDSRLEAVVERMLDKCITDGKYKQAIGMAIECRRWDILQAAIIRSDDIQSTINYCMDVSRSFLNPREYRHEVLRFLVKMYEQLSPDYSSICQCLMMLDDSEGIAKILEKLLRSEYVNHALLAFQIAFDLVENENRAFLLKVMSQLSTPKLQPSGNIHEEVYAEEFTKIRRILFGEVSMQLSMQFLATNDKLDFIIKKIEQSVDMTNSVCHNAIIYSNAIMHAGTTANEYIMENLELLNRDSNWAKFSAMAGLGVIHRGHQLQNKSVLDIYMQHGASDGPYTAGGQRFGLGLMHLNNNEEDIKTFLRGSLSSSSVEVIQHGACLGLGLAALGNADNDVFEDLKNVLYTDSALAGEAAGISMGLLMAGTASERAVEMLDYAHKTQHEKIVRGLALGVALTVYGREEEADTLIEQMTRDQDPILRYGGMYAIALAYRGTLNSKAIRKLLHFAVSDVSNDVRRTAVIALGFVLYSDPEQTPRMVSLLSKSYNPHVRYGAALAVGISCAGSGLSEAISLLEPLTSDDVDFVRQGALIAMSMVMLQISEVSDSRVGAFRRQLEEIILDEWEETMSKMGAILATGIIDAGGRNVTIKLMSKTKYDRMTAVIGLAVFTQYWYWHPLLHFISLAFSTTAFIGLDYELNMPRFQFLSHAEPSLFEYPKPTVPITTTPVKLPTAILSTSSRRRVRPGKKENEKADSMQVDSSTEKKSEPEPSFEILDNPARVVPTQEIYIKFLPLSRYVPVKSAPSGIVILKDLQIEAYYII</sequence>
<reference evidence="8 9" key="1">
    <citation type="journal article" date="2013" name="Proc. Natl. Acad. Sci. U.S.A.">
        <title>Fine-scale variation in meiotic recombination in Mimulus inferred from population shotgun sequencing.</title>
        <authorList>
            <person name="Hellsten U."/>
            <person name="Wright K.M."/>
            <person name="Jenkins J."/>
            <person name="Shu S."/>
            <person name="Yuan Y."/>
            <person name="Wessler S.R."/>
            <person name="Schmutz J."/>
            <person name="Willis J.H."/>
            <person name="Rokhsar D.S."/>
        </authorList>
    </citation>
    <scope>NUCLEOTIDE SEQUENCE [LARGE SCALE GENOMIC DNA]</scope>
    <source>
        <strain evidence="9">cv. DUN x IM62</strain>
    </source>
</reference>
<dbReference type="InterPro" id="IPR016642">
    <property type="entry name" value="26S_Psome_Rpn2"/>
</dbReference>
<evidence type="ECO:0000256" key="2">
    <source>
        <dbReference type="ARBA" id="ARBA00022737"/>
    </source>
</evidence>
<evidence type="ECO:0000313" key="8">
    <source>
        <dbReference type="EMBL" id="EYU41156.1"/>
    </source>
</evidence>
<dbReference type="eggNOG" id="KOG2062">
    <property type="taxonomic scope" value="Eukaryota"/>
</dbReference>
<dbReference type="STRING" id="4155.A0A022RMH5"/>
<dbReference type="GO" id="GO:0042176">
    <property type="term" value="P:regulation of protein catabolic process"/>
    <property type="evidence" value="ECO:0007669"/>
    <property type="project" value="UniProtKB-UniRule"/>
</dbReference>
<keyword evidence="2" id="KW-0677">Repeat</keyword>
<dbReference type="InterPro" id="IPR016024">
    <property type="entry name" value="ARM-type_fold"/>
</dbReference>